<sequence length="70" mass="7845">MMSHHCMVMGMHSSLQHLSLTSLAIQAMFLTLRGIKLLQLSSTVTKTPGIHMLIMLESMSIPLNQFFSQI</sequence>
<evidence type="ECO:0000313" key="1">
    <source>
        <dbReference type="EMBL" id="KAK7860651.1"/>
    </source>
</evidence>
<keyword evidence="2" id="KW-1185">Reference proteome</keyword>
<organism evidence="1 2">
    <name type="scientific">Quercus suber</name>
    <name type="common">Cork oak</name>
    <dbReference type="NCBI Taxonomy" id="58331"/>
    <lineage>
        <taxon>Eukaryota</taxon>
        <taxon>Viridiplantae</taxon>
        <taxon>Streptophyta</taxon>
        <taxon>Embryophyta</taxon>
        <taxon>Tracheophyta</taxon>
        <taxon>Spermatophyta</taxon>
        <taxon>Magnoliopsida</taxon>
        <taxon>eudicotyledons</taxon>
        <taxon>Gunneridae</taxon>
        <taxon>Pentapetalae</taxon>
        <taxon>rosids</taxon>
        <taxon>fabids</taxon>
        <taxon>Fagales</taxon>
        <taxon>Fagaceae</taxon>
        <taxon>Quercus</taxon>
    </lineage>
</organism>
<accession>A0AAW0MBG2</accession>
<comment type="caution">
    <text evidence="1">The sequence shown here is derived from an EMBL/GenBank/DDBJ whole genome shotgun (WGS) entry which is preliminary data.</text>
</comment>
<proteinExistence type="predicted"/>
<name>A0AAW0MBG2_QUESU</name>
<dbReference type="AlphaFoldDB" id="A0AAW0MBG2"/>
<reference evidence="1 2" key="1">
    <citation type="journal article" date="2018" name="Sci. Data">
        <title>The draft genome sequence of cork oak.</title>
        <authorList>
            <person name="Ramos A.M."/>
            <person name="Usie A."/>
            <person name="Barbosa P."/>
            <person name="Barros P.M."/>
            <person name="Capote T."/>
            <person name="Chaves I."/>
            <person name="Simoes F."/>
            <person name="Abreu I."/>
            <person name="Carrasquinho I."/>
            <person name="Faro C."/>
            <person name="Guimaraes J.B."/>
            <person name="Mendonca D."/>
            <person name="Nobrega F."/>
            <person name="Rodrigues L."/>
            <person name="Saibo N.J.M."/>
            <person name="Varela M.C."/>
            <person name="Egas C."/>
            <person name="Matos J."/>
            <person name="Miguel C.M."/>
            <person name="Oliveira M.M."/>
            <person name="Ricardo C.P."/>
            <person name="Goncalves S."/>
        </authorList>
    </citation>
    <scope>NUCLEOTIDE SEQUENCE [LARGE SCALE GENOMIC DNA]</scope>
    <source>
        <strain evidence="2">cv. HL8</strain>
    </source>
</reference>
<dbReference type="Proteomes" id="UP000237347">
    <property type="component" value="Unassembled WGS sequence"/>
</dbReference>
<evidence type="ECO:0000313" key="2">
    <source>
        <dbReference type="Proteomes" id="UP000237347"/>
    </source>
</evidence>
<protein>
    <submittedName>
        <fullName evidence="1">Uncharacterized protein</fullName>
    </submittedName>
</protein>
<dbReference type="EMBL" id="PKMF04000005">
    <property type="protein sequence ID" value="KAK7860651.1"/>
    <property type="molecule type" value="Genomic_DNA"/>
</dbReference>
<gene>
    <name evidence="1" type="ORF">CFP56_033286</name>
</gene>